<comment type="caution">
    <text evidence="1">The sequence shown here is derived from an EMBL/GenBank/DDBJ whole genome shotgun (WGS) entry which is preliminary data.</text>
</comment>
<accession>A0A9N9NGN9</accession>
<protein>
    <submittedName>
        <fullName evidence="1">13474_t:CDS:1</fullName>
    </submittedName>
</protein>
<keyword evidence="2" id="KW-1185">Reference proteome</keyword>
<sequence length="182" mass="21538">KTKTIRPNLPTTQQLKVDPIRDIVLSELSNATIQWMTERSIILITLNPDIIRLFETTIRWIRPSMSKTPSKKIQRDRFINEEYEIDFDLLAKELEELTTQVLTKEQTKYVPLNETELKFYSRVKLLLNNNKTITLQLSEKYSYLVIAIRSNESKEYLQQVANKFQLNLEEAIKATKEKYQLK</sequence>
<gene>
    <name evidence="1" type="ORF">ALEPTO_LOCUS12616</name>
</gene>
<feature type="non-terminal residue" evidence="1">
    <location>
        <position position="182"/>
    </location>
</feature>
<organism evidence="1 2">
    <name type="scientific">Ambispora leptoticha</name>
    <dbReference type="NCBI Taxonomy" id="144679"/>
    <lineage>
        <taxon>Eukaryota</taxon>
        <taxon>Fungi</taxon>
        <taxon>Fungi incertae sedis</taxon>
        <taxon>Mucoromycota</taxon>
        <taxon>Glomeromycotina</taxon>
        <taxon>Glomeromycetes</taxon>
        <taxon>Archaeosporales</taxon>
        <taxon>Ambisporaceae</taxon>
        <taxon>Ambispora</taxon>
    </lineage>
</organism>
<evidence type="ECO:0000313" key="1">
    <source>
        <dbReference type="EMBL" id="CAG8730769.1"/>
    </source>
</evidence>
<proteinExistence type="predicted"/>
<dbReference type="OrthoDB" id="10529296at2759"/>
<dbReference type="AlphaFoldDB" id="A0A9N9NGN9"/>
<dbReference type="EMBL" id="CAJVPS010030382">
    <property type="protein sequence ID" value="CAG8730769.1"/>
    <property type="molecule type" value="Genomic_DNA"/>
</dbReference>
<name>A0A9N9NGN9_9GLOM</name>
<evidence type="ECO:0000313" key="2">
    <source>
        <dbReference type="Proteomes" id="UP000789508"/>
    </source>
</evidence>
<dbReference type="Proteomes" id="UP000789508">
    <property type="component" value="Unassembled WGS sequence"/>
</dbReference>
<reference evidence="1" key="1">
    <citation type="submission" date="2021-06" db="EMBL/GenBank/DDBJ databases">
        <authorList>
            <person name="Kallberg Y."/>
            <person name="Tangrot J."/>
            <person name="Rosling A."/>
        </authorList>
    </citation>
    <scope>NUCLEOTIDE SEQUENCE</scope>
    <source>
        <strain evidence="1">FL130A</strain>
    </source>
</reference>